<name>A0A812DJK6_ACAPH</name>
<feature type="compositionally biased region" description="Low complexity" evidence="1">
    <location>
        <begin position="94"/>
        <end position="105"/>
    </location>
</feature>
<sequence>MPPSVHCATSQRMTGAFMMAFSRSVALNPRQIHGRGAGGEALPPAIFDPGMRPIAPRHCNQQRGKDDKRSANAPLRHEEGEARAPSADQLTTEAPASSGAAGSSKASVRHAFVAGAGHGHRHFTGGLVAAATGQGPKRAMVFSAHNKASPRPLLQRLGRGGERGSSCYPLPDFCCRPSPR</sequence>
<comment type="caution">
    <text evidence="2">The sequence shown here is derived from an EMBL/GenBank/DDBJ whole genome shotgun (WGS) entry which is preliminary data.</text>
</comment>
<dbReference type="AlphaFoldDB" id="A0A812DJK6"/>
<dbReference type="Proteomes" id="UP000597762">
    <property type="component" value="Unassembled WGS sequence"/>
</dbReference>
<organism evidence="2 3">
    <name type="scientific">Acanthosepion pharaonis</name>
    <name type="common">Pharaoh cuttlefish</name>
    <name type="synonym">Sepia pharaonis</name>
    <dbReference type="NCBI Taxonomy" id="158019"/>
    <lineage>
        <taxon>Eukaryota</taxon>
        <taxon>Metazoa</taxon>
        <taxon>Spiralia</taxon>
        <taxon>Lophotrochozoa</taxon>
        <taxon>Mollusca</taxon>
        <taxon>Cephalopoda</taxon>
        <taxon>Coleoidea</taxon>
        <taxon>Decapodiformes</taxon>
        <taxon>Sepiida</taxon>
        <taxon>Sepiina</taxon>
        <taxon>Sepiidae</taxon>
        <taxon>Acanthosepion</taxon>
    </lineage>
</organism>
<evidence type="ECO:0000313" key="2">
    <source>
        <dbReference type="EMBL" id="CAE1299874.1"/>
    </source>
</evidence>
<evidence type="ECO:0000313" key="3">
    <source>
        <dbReference type="Proteomes" id="UP000597762"/>
    </source>
</evidence>
<keyword evidence="3" id="KW-1185">Reference proteome</keyword>
<feature type="compositionally biased region" description="Basic and acidic residues" evidence="1">
    <location>
        <begin position="63"/>
        <end position="82"/>
    </location>
</feature>
<protein>
    <submittedName>
        <fullName evidence="2">Uncharacterized protein</fullName>
    </submittedName>
</protein>
<feature type="region of interest" description="Disordered" evidence="1">
    <location>
        <begin position="35"/>
        <end position="105"/>
    </location>
</feature>
<reference evidence="2" key="1">
    <citation type="submission" date="2021-01" db="EMBL/GenBank/DDBJ databases">
        <authorList>
            <person name="Li R."/>
            <person name="Bekaert M."/>
        </authorList>
    </citation>
    <scope>NUCLEOTIDE SEQUENCE</scope>
    <source>
        <strain evidence="2">Farmed</strain>
    </source>
</reference>
<proteinExistence type="predicted"/>
<gene>
    <name evidence="2" type="ORF">SPHA_53480</name>
</gene>
<accession>A0A812DJK6</accession>
<evidence type="ECO:0000256" key="1">
    <source>
        <dbReference type="SAM" id="MobiDB-lite"/>
    </source>
</evidence>
<dbReference type="EMBL" id="CAHIKZ030003405">
    <property type="protein sequence ID" value="CAE1299874.1"/>
    <property type="molecule type" value="Genomic_DNA"/>
</dbReference>